<sequence length="441" mass="46971">MAKFLVRGGKLLEGGIAVSGSKNASLPALAASLLFSGTPVFQNLPEIEDIKRMKELLENIKGGQLNYEIAKKIRASILVVGPALARFGRSSFPHPGGCVIGAPASPTSLGGRPIDVFLDGWRAMGAEISLRSSTSDVKSPKTSDVFPRSEIVHSIPAYAISAPRGLRGCDFTFRVPSVTGTEGLMMTAVLANGQTILRNAAQEPEIMSLADWLNKNGAEICGAGTHTITIEGRAGKPLSGKAPFFAPPDRIEAGSFAILGAAAAKEMTIKNFPAEELTALLAVLKAAGAEFEITHNDHSLFPSITLKRAAKLRAVNIQTKEYPGFATDLQAPYVVLATQAEGASMIHETIFEGRLNYAEDLNKMGARIILCDPHRAIVQGPSNLTGWNLEGPDIRAGLAFLMAALIANGESQIGNIYQIDRGHEKIDERLRALGADIQRVK</sequence>
<name>A0A1F5VIJ2_9BACT</name>
<evidence type="ECO:0000256" key="5">
    <source>
        <dbReference type="ARBA" id="ARBA00022679"/>
    </source>
</evidence>
<protein>
    <recommendedName>
        <fullName evidence="12">UDP-N-acetylglucosamine 1-carboxyvinyltransferase</fullName>
        <ecNumber evidence="12">2.5.1.7</ecNumber>
    </recommendedName>
    <alternativeName>
        <fullName evidence="12">Enoylpyruvate transferase</fullName>
    </alternativeName>
    <alternativeName>
        <fullName evidence="12">UDP-N-acetylglucosamine enolpyruvyl transferase</fullName>
        <shortName evidence="12">EPT</shortName>
    </alternativeName>
</protein>
<dbReference type="InterPro" id="IPR013792">
    <property type="entry name" value="RNA3'P_cycl/enolpyr_Trfase_a/b"/>
</dbReference>
<evidence type="ECO:0000259" key="13">
    <source>
        <dbReference type="Pfam" id="PF00275"/>
    </source>
</evidence>
<dbReference type="GO" id="GO:0008760">
    <property type="term" value="F:UDP-N-acetylglucosamine 1-carboxyvinyltransferase activity"/>
    <property type="evidence" value="ECO:0007669"/>
    <property type="project" value="UniProtKB-UniRule"/>
</dbReference>
<dbReference type="EC" id="2.5.1.7" evidence="12"/>
<keyword evidence="8 12" id="KW-0131">Cell cycle</keyword>
<dbReference type="InterPro" id="IPR036968">
    <property type="entry name" value="Enolpyruvate_Tfrase_sf"/>
</dbReference>
<dbReference type="GO" id="GO:0008360">
    <property type="term" value="P:regulation of cell shape"/>
    <property type="evidence" value="ECO:0007669"/>
    <property type="project" value="UniProtKB-KW"/>
</dbReference>
<gene>
    <name evidence="12" type="primary">murA</name>
    <name evidence="14" type="ORF">A2834_03765</name>
</gene>
<dbReference type="PANTHER" id="PTHR43783">
    <property type="entry name" value="UDP-N-ACETYLGLUCOSAMINE 1-CARBOXYVINYLTRANSFERASE"/>
    <property type="match status" value="1"/>
</dbReference>
<comment type="similarity">
    <text evidence="10 12">Belongs to the EPSP synthase family. MurA subfamily.</text>
</comment>
<keyword evidence="9 12" id="KW-0961">Cell wall biogenesis/degradation</keyword>
<comment type="catalytic activity">
    <reaction evidence="11 12">
        <text>phosphoenolpyruvate + UDP-N-acetyl-alpha-D-glucosamine = UDP-N-acetyl-3-O-(1-carboxyvinyl)-alpha-D-glucosamine + phosphate</text>
        <dbReference type="Rhea" id="RHEA:18681"/>
        <dbReference type="ChEBI" id="CHEBI:43474"/>
        <dbReference type="ChEBI" id="CHEBI:57705"/>
        <dbReference type="ChEBI" id="CHEBI:58702"/>
        <dbReference type="ChEBI" id="CHEBI:68483"/>
        <dbReference type="EC" id="2.5.1.7"/>
    </reaction>
</comment>
<dbReference type="STRING" id="1798325.A2834_03765"/>
<feature type="domain" description="Enolpyruvate transferase" evidence="13">
    <location>
        <begin position="7"/>
        <end position="430"/>
    </location>
</feature>
<evidence type="ECO:0000256" key="3">
    <source>
        <dbReference type="ARBA" id="ARBA00022490"/>
    </source>
</evidence>
<dbReference type="InterPro" id="IPR001986">
    <property type="entry name" value="Enolpyruvate_Tfrase_dom"/>
</dbReference>
<comment type="subcellular location">
    <subcellularLocation>
        <location evidence="1 12">Cytoplasm</location>
    </subcellularLocation>
</comment>
<evidence type="ECO:0000256" key="7">
    <source>
        <dbReference type="ARBA" id="ARBA00022984"/>
    </source>
</evidence>
<dbReference type="EMBL" id="MFHD01000005">
    <property type="protein sequence ID" value="OGF63224.1"/>
    <property type="molecule type" value="Genomic_DNA"/>
</dbReference>
<dbReference type="InterPro" id="IPR050068">
    <property type="entry name" value="MurA_subfamily"/>
</dbReference>
<evidence type="ECO:0000256" key="9">
    <source>
        <dbReference type="ARBA" id="ARBA00023316"/>
    </source>
</evidence>
<dbReference type="Proteomes" id="UP000179251">
    <property type="component" value="Unassembled WGS sequence"/>
</dbReference>
<evidence type="ECO:0000313" key="15">
    <source>
        <dbReference type="Proteomes" id="UP000179251"/>
    </source>
</evidence>
<dbReference type="UniPathway" id="UPA00219"/>
<keyword evidence="7 12" id="KW-0573">Peptidoglycan synthesis</keyword>
<evidence type="ECO:0000256" key="8">
    <source>
        <dbReference type="ARBA" id="ARBA00023306"/>
    </source>
</evidence>
<proteinExistence type="inferred from homology"/>
<dbReference type="GO" id="GO:0005737">
    <property type="term" value="C:cytoplasm"/>
    <property type="evidence" value="ECO:0007669"/>
    <property type="project" value="UniProtKB-SubCell"/>
</dbReference>
<dbReference type="GO" id="GO:0019277">
    <property type="term" value="P:UDP-N-acetylgalactosamine biosynthetic process"/>
    <property type="evidence" value="ECO:0007669"/>
    <property type="project" value="InterPro"/>
</dbReference>
<evidence type="ECO:0000256" key="1">
    <source>
        <dbReference type="ARBA" id="ARBA00004496"/>
    </source>
</evidence>
<evidence type="ECO:0000256" key="11">
    <source>
        <dbReference type="ARBA" id="ARBA00047527"/>
    </source>
</evidence>
<dbReference type="GO" id="GO:0009252">
    <property type="term" value="P:peptidoglycan biosynthetic process"/>
    <property type="evidence" value="ECO:0007669"/>
    <property type="project" value="UniProtKB-UniRule"/>
</dbReference>
<dbReference type="InterPro" id="IPR005750">
    <property type="entry name" value="UDP_GlcNAc_COvinyl_MurA"/>
</dbReference>
<evidence type="ECO:0000256" key="2">
    <source>
        <dbReference type="ARBA" id="ARBA00004752"/>
    </source>
</evidence>
<dbReference type="Gene3D" id="3.65.10.10">
    <property type="entry name" value="Enolpyruvate transferase domain"/>
    <property type="match status" value="2"/>
</dbReference>
<accession>A0A1F5VIJ2</accession>
<keyword evidence="6 12" id="KW-0133">Cell shape</keyword>
<dbReference type="AlphaFoldDB" id="A0A1F5VIJ2"/>
<dbReference type="SUPFAM" id="SSF55205">
    <property type="entry name" value="EPT/RTPC-like"/>
    <property type="match status" value="1"/>
</dbReference>
<dbReference type="HAMAP" id="MF_00111">
    <property type="entry name" value="MurA"/>
    <property type="match status" value="1"/>
</dbReference>
<evidence type="ECO:0000256" key="12">
    <source>
        <dbReference type="HAMAP-Rule" id="MF_00111"/>
    </source>
</evidence>
<comment type="function">
    <text evidence="12">Cell wall formation. Adds enolpyruvyl to UDP-N-acetylglucosamine.</text>
</comment>
<evidence type="ECO:0000313" key="14">
    <source>
        <dbReference type="EMBL" id="OGF63224.1"/>
    </source>
</evidence>
<dbReference type="GO" id="GO:0071555">
    <property type="term" value="P:cell wall organization"/>
    <property type="evidence" value="ECO:0007669"/>
    <property type="project" value="UniProtKB-KW"/>
</dbReference>
<dbReference type="GO" id="GO:0051301">
    <property type="term" value="P:cell division"/>
    <property type="evidence" value="ECO:0007669"/>
    <property type="project" value="UniProtKB-KW"/>
</dbReference>
<keyword evidence="5 12" id="KW-0808">Transferase</keyword>
<dbReference type="CDD" id="cd01555">
    <property type="entry name" value="UdpNAET"/>
    <property type="match status" value="1"/>
</dbReference>
<organism evidence="14 15">
    <name type="scientific">Candidatus Giovannonibacteria bacterium RIFCSPHIGHO2_01_FULL_45_23</name>
    <dbReference type="NCBI Taxonomy" id="1798325"/>
    <lineage>
        <taxon>Bacteria</taxon>
        <taxon>Candidatus Giovannoniibacteriota</taxon>
    </lineage>
</organism>
<feature type="binding site" evidence="12">
    <location>
        <begin position="22"/>
        <end position="23"/>
    </location>
    <ligand>
        <name>phosphoenolpyruvate</name>
        <dbReference type="ChEBI" id="CHEBI:58702"/>
    </ligand>
</feature>
<dbReference type="PANTHER" id="PTHR43783:SF1">
    <property type="entry name" value="UDP-N-ACETYLGLUCOSAMINE 1-CARBOXYVINYLTRANSFERASE"/>
    <property type="match status" value="1"/>
</dbReference>
<feature type="binding site" evidence="12">
    <location>
        <position position="350"/>
    </location>
    <ligand>
        <name>UDP-N-acetyl-alpha-D-glucosamine</name>
        <dbReference type="ChEBI" id="CHEBI:57705"/>
    </ligand>
</feature>
<keyword evidence="3 12" id="KW-0963">Cytoplasm</keyword>
<evidence type="ECO:0000256" key="6">
    <source>
        <dbReference type="ARBA" id="ARBA00022960"/>
    </source>
</evidence>
<comment type="caution">
    <text evidence="12">Lacks conserved residue(s) required for the propagation of feature annotation.</text>
</comment>
<dbReference type="NCBIfam" id="NF006873">
    <property type="entry name" value="PRK09369.1"/>
    <property type="match status" value="1"/>
</dbReference>
<feature type="binding site" evidence="12">
    <location>
        <position position="74"/>
    </location>
    <ligand>
        <name>UDP-N-acetyl-alpha-D-glucosamine</name>
        <dbReference type="ChEBI" id="CHEBI:57705"/>
    </ligand>
</feature>
<comment type="caution">
    <text evidence="14">The sequence shown here is derived from an EMBL/GenBank/DDBJ whole genome shotgun (WGS) entry which is preliminary data.</text>
</comment>
<dbReference type="Pfam" id="PF00275">
    <property type="entry name" value="EPSP_synthase"/>
    <property type="match status" value="1"/>
</dbReference>
<feature type="binding site" evidence="12">
    <location>
        <position position="328"/>
    </location>
    <ligand>
        <name>UDP-N-acetyl-alpha-D-glucosamine</name>
        <dbReference type="ChEBI" id="CHEBI:57705"/>
    </ligand>
</feature>
<evidence type="ECO:0000256" key="4">
    <source>
        <dbReference type="ARBA" id="ARBA00022618"/>
    </source>
</evidence>
<keyword evidence="4 12" id="KW-0132">Cell division</keyword>
<comment type="pathway">
    <text evidence="2 12">Cell wall biogenesis; peptidoglycan biosynthesis.</text>
</comment>
<evidence type="ECO:0000256" key="10">
    <source>
        <dbReference type="ARBA" id="ARBA00038367"/>
    </source>
</evidence>
<reference evidence="14 15" key="1">
    <citation type="journal article" date="2016" name="Nat. Commun.">
        <title>Thousands of microbial genomes shed light on interconnected biogeochemical processes in an aquifer system.</title>
        <authorList>
            <person name="Anantharaman K."/>
            <person name="Brown C.T."/>
            <person name="Hug L.A."/>
            <person name="Sharon I."/>
            <person name="Castelle C.J."/>
            <person name="Probst A.J."/>
            <person name="Thomas B.C."/>
            <person name="Singh A."/>
            <person name="Wilkins M.J."/>
            <person name="Karaoz U."/>
            <person name="Brodie E.L."/>
            <person name="Williams K.H."/>
            <person name="Hubbard S.S."/>
            <person name="Banfield J.F."/>
        </authorList>
    </citation>
    <scope>NUCLEOTIDE SEQUENCE [LARGE SCALE GENOMIC DNA]</scope>
</reference>